<evidence type="ECO:0000313" key="3">
    <source>
        <dbReference type="Proteomes" id="UP000537141"/>
    </source>
</evidence>
<keyword evidence="3" id="KW-1185">Reference proteome</keyword>
<sequence length="111" mass="12879">MDIFTTALTKVVPVTIKPESLKVKALFKEQGTKELNDDENKLEHHERYHSSAKNKEEKSSSKNNKEHPEEKDFEEGIKASEDVITNRDEIIHPKDHQDKDEEDSPHLDIFV</sequence>
<evidence type="ECO:0000313" key="2">
    <source>
        <dbReference type="EMBL" id="MBB6543665.1"/>
    </source>
</evidence>
<name>A0A7X0NHX1_9GAMM</name>
<reference evidence="2 3" key="1">
    <citation type="submission" date="2020-08" db="EMBL/GenBank/DDBJ databases">
        <title>Genomic Encyclopedia of Type Strains, Phase IV (KMG-IV): sequencing the most valuable type-strain genomes for metagenomic binning, comparative biology and taxonomic classification.</title>
        <authorList>
            <person name="Goeker M."/>
        </authorList>
    </citation>
    <scope>NUCLEOTIDE SEQUENCE [LARGE SCALE GENOMIC DNA]</scope>
    <source>
        <strain evidence="2 3">DSM 26287</strain>
    </source>
</reference>
<protein>
    <submittedName>
        <fullName evidence="2">Uncharacterized protein</fullName>
    </submittedName>
</protein>
<feature type="compositionally biased region" description="Basic and acidic residues" evidence="1">
    <location>
        <begin position="28"/>
        <end position="99"/>
    </location>
</feature>
<dbReference type="EMBL" id="JACHHU010000017">
    <property type="protein sequence ID" value="MBB6543665.1"/>
    <property type="molecule type" value="Genomic_DNA"/>
</dbReference>
<dbReference type="Proteomes" id="UP000537141">
    <property type="component" value="Unassembled WGS sequence"/>
</dbReference>
<proteinExistence type="predicted"/>
<dbReference type="AlphaFoldDB" id="A0A7X0NHX1"/>
<organism evidence="2 3">
    <name type="scientific">Thalassotalea piscium</name>
    <dbReference type="NCBI Taxonomy" id="1230533"/>
    <lineage>
        <taxon>Bacteria</taxon>
        <taxon>Pseudomonadati</taxon>
        <taxon>Pseudomonadota</taxon>
        <taxon>Gammaproteobacteria</taxon>
        <taxon>Alteromonadales</taxon>
        <taxon>Colwelliaceae</taxon>
        <taxon>Thalassotalea</taxon>
    </lineage>
</organism>
<dbReference type="RefSeq" id="WP_184424445.1">
    <property type="nucleotide sequence ID" value="NZ_AP027362.1"/>
</dbReference>
<accession>A0A7X0NHX1</accession>
<comment type="caution">
    <text evidence="2">The sequence shown here is derived from an EMBL/GenBank/DDBJ whole genome shotgun (WGS) entry which is preliminary data.</text>
</comment>
<evidence type="ECO:0000256" key="1">
    <source>
        <dbReference type="SAM" id="MobiDB-lite"/>
    </source>
</evidence>
<gene>
    <name evidence="2" type="ORF">HNQ55_002186</name>
</gene>
<feature type="region of interest" description="Disordered" evidence="1">
    <location>
        <begin position="28"/>
        <end position="111"/>
    </location>
</feature>